<feature type="domain" description="SHSP" evidence="5">
    <location>
        <begin position="247"/>
        <end position="374"/>
    </location>
</feature>
<dbReference type="STRING" id="1072389.K1Y6A0"/>
<evidence type="ECO:0000313" key="7">
    <source>
        <dbReference type="Proteomes" id="UP000006753"/>
    </source>
</evidence>
<feature type="region of interest" description="Disordered" evidence="4">
    <location>
        <begin position="224"/>
        <end position="252"/>
    </location>
</feature>
<dbReference type="EMBL" id="JH921429">
    <property type="protein sequence ID" value="EKD20709.1"/>
    <property type="molecule type" value="Genomic_DNA"/>
</dbReference>
<dbReference type="KEGG" id="mbe:MBM_01391"/>
<dbReference type="Proteomes" id="UP000006753">
    <property type="component" value="Unassembled WGS sequence"/>
</dbReference>
<dbReference type="PROSITE" id="PS01031">
    <property type="entry name" value="SHSP"/>
    <property type="match status" value="1"/>
</dbReference>
<dbReference type="eggNOG" id="KOG0710">
    <property type="taxonomic scope" value="Eukaryota"/>
</dbReference>
<feature type="compositionally biased region" description="Basic and acidic residues" evidence="4">
    <location>
        <begin position="150"/>
        <end position="178"/>
    </location>
</feature>
<dbReference type="Pfam" id="PF00011">
    <property type="entry name" value="HSP20"/>
    <property type="match status" value="1"/>
</dbReference>
<dbReference type="OrthoDB" id="5511210at2759"/>
<feature type="compositionally biased region" description="Gly residues" evidence="4">
    <location>
        <begin position="87"/>
        <end position="96"/>
    </location>
</feature>
<evidence type="ECO:0000259" key="5">
    <source>
        <dbReference type="PROSITE" id="PS01031"/>
    </source>
</evidence>
<dbReference type="OMA" id="KSYVIHV"/>
<proteinExistence type="inferred from homology"/>
<evidence type="ECO:0000256" key="4">
    <source>
        <dbReference type="SAM" id="MobiDB-lite"/>
    </source>
</evidence>
<feature type="region of interest" description="Disordered" evidence="4">
    <location>
        <begin position="324"/>
        <end position="344"/>
    </location>
</feature>
<dbReference type="Gene3D" id="2.60.40.790">
    <property type="match status" value="1"/>
</dbReference>
<dbReference type="SUPFAM" id="SSF49764">
    <property type="entry name" value="HSP20-like chaperones"/>
    <property type="match status" value="1"/>
</dbReference>
<gene>
    <name evidence="6" type="ORF">MBM_01391</name>
</gene>
<dbReference type="CDD" id="cd06464">
    <property type="entry name" value="ACD_sHsps-like"/>
    <property type="match status" value="1"/>
</dbReference>
<feature type="compositionally biased region" description="Acidic residues" evidence="4">
    <location>
        <begin position="331"/>
        <end position="342"/>
    </location>
</feature>
<evidence type="ECO:0000256" key="2">
    <source>
        <dbReference type="PROSITE-ProRule" id="PRU00285"/>
    </source>
</evidence>
<feature type="compositionally biased region" description="Basic and acidic residues" evidence="4">
    <location>
        <begin position="229"/>
        <end position="239"/>
    </location>
</feature>
<feature type="region of interest" description="Disordered" evidence="4">
    <location>
        <begin position="22"/>
        <end position="59"/>
    </location>
</feature>
<feature type="compositionally biased region" description="Basic and acidic residues" evidence="4">
    <location>
        <begin position="122"/>
        <end position="139"/>
    </location>
</feature>
<evidence type="ECO:0000313" key="6">
    <source>
        <dbReference type="EMBL" id="EKD20709.1"/>
    </source>
</evidence>
<accession>K1Y6A0</accession>
<dbReference type="AlphaFoldDB" id="K1Y6A0"/>
<evidence type="ECO:0000256" key="1">
    <source>
        <dbReference type="ARBA" id="ARBA00023016"/>
    </source>
</evidence>
<feature type="region of interest" description="Disordered" evidence="4">
    <location>
        <begin position="71"/>
        <end position="189"/>
    </location>
</feature>
<organism evidence="6 7">
    <name type="scientific">Marssonina brunnea f. sp. multigermtubi (strain MB_m1)</name>
    <name type="common">Marssonina leaf spot fungus</name>
    <dbReference type="NCBI Taxonomy" id="1072389"/>
    <lineage>
        <taxon>Eukaryota</taxon>
        <taxon>Fungi</taxon>
        <taxon>Dikarya</taxon>
        <taxon>Ascomycota</taxon>
        <taxon>Pezizomycotina</taxon>
        <taxon>Leotiomycetes</taxon>
        <taxon>Helotiales</taxon>
        <taxon>Drepanopezizaceae</taxon>
        <taxon>Drepanopeziza</taxon>
    </lineage>
</organism>
<keyword evidence="7" id="KW-1185">Reference proteome</keyword>
<comment type="similarity">
    <text evidence="2 3">Belongs to the small heat shock protein (HSP20) family.</text>
</comment>
<evidence type="ECO:0000256" key="3">
    <source>
        <dbReference type="RuleBase" id="RU003616"/>
    </source>
</evidence>
<sequence>MAYTNDQQGPFWDFVRGMDHNGAGVDRAGGPFNRGTQPGRPADPHPPPPPPFGTGFPFVGWGSPAHGHYHGPDSFPFGGPERHGREGPGFFGTRGGCGRRHHRENPGSERSRSRTGSPGGGHEYEHSGREGEARDDHPHPHPHPHPYGPRGDRHGRGGHGPRGERGPRSGHHGPERRGPPPPPFAAAGPMRMRFDLSGLYQALTSHPAIQQHPSWAHILRSYAPQARSAGERPGPRSDETGPADEDAPEDTFTPPIDVFSTEAAYVLHIALPGAKKEDVGVNWDADKGELNIAGVVYRPGDETFLKSLKSGERRVGAFERSVKLPPRGKEEEEEEEGAEVDGEGIGAKLEDGLLVITVPKVEREWIEVKKVDIN</sequence>
<dbReference type="HOGENOM" id="CLU_046737_0_0_1"/>
<reference evidence="6 7" key="1">
    <citation type="journal article" date="2012" name="BMC Genomics">
        <title>Sequencing the genome of Marssonina brunnea reveals fungus-poplar co-evolution.</title>
        <authorList>
            <person name="Zhu S."/>
            <person name="Cao Y.-Z."/>
            <person name="Jiang C."/>
            <person name="Tan B.-Y."/>
            <person name="Wang Z."/>
            <person name="Feng S."/>
            <person name="Zhang L."/>
            <person name="Su X.-H."/>
            <person name="Brejova B."/>
            <person name="Vinar T."/>
            <person name="Xu M."/>
            <person name="Wang M.-X."/>
            <person name="Zhang S.-G."/>
            <person name="Huang M.-R."/>
            <person name="Wu R."/>
            <person name="Zhou Y."/>
        </authorList>
    </citation>
    <scope>NUCLEOTIDE SEQUENCE [LARGE SCALE GENOMIC DNA]</scope>
    <source>
        <strain evidence="6 7">MB_m1</strain>
    </source>
</reference>
<protein>
    <submittedName>
        <fullName evidence="6">Hsp20-like protein</fullName>
    </submittedName>
</protein>
<keyword evidence="1" id="KW-0346">Stress response</keyword>
<dbReference type="InterPro" id="IPR008978">
    <property type="entry name" value="HSP20-like_chaperone"/>
</dbReference>
<dbReference type="InterPro" id="IPR031107">
    <property type="entry name" value="Small_HSP"/>
</dbReference>
<dbReference type="PANTHER" id="PTHR11527">
    <property type="entry name" value="HEAT-SHOCK PROTEIN 20 FAMILY MEMBER"/>
    <property type="match status" value="1"/>
</dbReference>
<dbReference type="InParanoid" id="K1Y6A0"/>
<dbReference type="InterPro" id="IPR002068">
    <property type="entry name" value="A-crystallin/Hsp20_dom"/>
</dbReference>
<name>K1Y6A0_MARBU</name>